<dbReference type="Pfam" id="PF10294">
    <property type="entry name" value="Methyltransf_16"/>
    <property type="match status" value="1"/>
</dbReference>
<keyword evidence="2" id="KW-0949">S-adenosyl-L-methionine</keyword>
<protein>
    <submittedName>
        <fullName evidence="3">Uncharacterized protein</fullName>
    </submittedName>
</protein>
<name>A0ABD0WMZ6_UMBPY</name>
<evidence type="ECO:0000313" key="3">
    <source>
        <dbReference type="EMBL" id="KAL0978244.1"/>
    </source>
</evidence>
<comment type="caution">
    <text evidence="3">The sequence shown here is derived from an EMBL/GenBank/DDBJ whole genome shotgun (WGS) entry which is preliminary data.</text>
</comment>
<sequence length="102" mass="11024">MEVNGIQDELIFTVDDGLFAETFSDDSVYNLCGQELKISQVFSANLGVAAPVWDAALNLCRYFEESLLNVEGKRIIELGSGTGIVGILAARLGRLVRPCSAQ</sequence>
<dbReference type="AlphaFoldDB" id="A0ABD0WMZ6"/>
<dbReference type="PANTHER" id="PTHR14614">
    <property type="entry name" value="HEPATOCELLULAR CARCINOMA-ASSOCIATED ANTIGEN"/>
    <property type="match status" value="1"/>
</dbReference>
<reference evidence="3 4" key="1">
    <citation type="submission" date="2024-06" db="EMBL/GenBank/DDBJ databases">
        <authorList>
            <person name="Pan Q."/>
            <person name="Wen M."/>
            <person name="Jouanno E."/>
            <person name="Zahm M."/>
            <person name="Klopp C."/>
            <person name="Cabau C."/>
            <person name="Louis A."/>
            <person name="Berthelot C."/>
            <person name="Parey E."/>
            <person name="Roest Crollius H."/>
            <person name="Montfort J."/>
            <person name="Robinson-Rechavi M."/>
            <person name="Bouchez O."/>
            <person name="Lampietro C."/>
            <person name="Lopez Roques C."/>
            <person name="Donnadieu C."/>
            <person name="Postlethwait J."/>
            <person name="Bobe J."/>
            <person name="Verreycken H."/>
            <person name="Guiguen Y."/>
        </authorList>
    </citation>
    <scope>NUCLEOTIDE SEQUENCE [LARGE SCALE GENOMIC DNA]</scope>
    <source>
        <strain evidence="3">Up_M1</strain>
        <tissue evidence="3">Testis</tissue>
    </source>
</reference>
<dbReference type="GO" id="GO:0032259">
    <property type="term" value="P:methylation"/>
    <property type="evidence" value="ECO:0007669"/>
    <property type="project" value="UniProtKB-KW"/>
</dbReference>
<dbReference type="InterPro" id="IPR029063">
    <property type="entry name" value="SAM-dependent_MTases_sf"/>
</dbReference>
<keyword evidence="4" id="KW-1185">Reference proteome</keyword>
<dbReference type="EMBL" id="JAGEUA010000005">
    <property type="protein sequence ID" value="KAL0978244.1"/>
    <property type="molecule type" value="Genomic_DNA"/>
</dbReference>
<dbReference type="SUPFAM" id="SSF53335">
    <property type="entry name" value="S-adenosyl-L-methionine-dependent methyltransferases"/>
    <property type="match status" value="1"/>
</dbReference>
<gene>
    <name evidence="3" type="ORF">UPYG_G00167920</name>
</gene>
<keyword evidence="1" id="KW-0489">Methyltransferase</keyword>
<keyword evidence="1" id="KW-0808">Transferase</keyword>
<evidence type="ECO:0000313" key="4">
    <source>
        <dbReference type="Proteomes" id="UP001557470"/>
    </source>
</evidence>
<dbReference type="GO" id="GO:0008168">
    <property type="term" value="F:methyltransferase activity"/>
    <property type="evidence" value="ECO:0007669"/>
    <property type="project" value="UniProtKB-KW"/>
</dbReference>
<evidence type="ECO:0000256" key="2">
    <source>
        <dbReference type="ARBA" id="ARBA00022691"/>
    </source>
</evidence>
<organism evidence="3 4">
    <name type="scientific">Umbra pygmaea</name>
    <name type="common">Eastern mudminnow</name>
    <dbReference type="NCBI Taxonomy" id="75934"/>
    <lineage>
        <taxon>Eukaryota</taxon>
        <taxon>Metazoa</taxon>
        <taxon>Chordata</taxon>
        <taxon>Craniata</taxon>
        <taxon>Vertebrata</taxon>
        <taxon>Euteleostomi</taxon>
        <taxon>Actinopterygii</taxon>
        <taxon>Neopterygii</taxon>
        <taxon>Teleostei</taxon>
        <taxon>Protacanthopterygii</taxon>
        <taxon>Esociformes</taxon>
        <taxon>Umbridae</taxon>
        <taxon>Umbra</taxon>
    </lineage>
</organism>
<dbReference type="Proteomes" id="UP001557470">
    <property type="component" value="Unassembled WGS sequence"/>
</dbReference>
<proteinExistence type="predicted"/>
<dbReference type="InterPro" id="IPR019410">
    <property type="entry name" value="Methyltransf_16"/>
</dbReference>
<dbReference type="Gene3D" id="3.40.50.150">
    <property type="entry name" value="Vaccinia Virus protein VP39"/>
    <property type="match status" value="1"/>
</dbReference>
<evidence type="ECO:0000256" key="1">
    <source>
        <dbReference type="ARBA" id="ARBA00022603"/>
    </source>
</evidence>
<accession>A0ABD0WMZ6</accession>
<dbReference type="PANTHER" id="PTHR14614:SF5">
    <property type="entry name" value="EEF1A LYSINE METHYLTRANSFERASE 3"/>
    <property type="match status" value="1"/>
</dbReference>